<protein>
    <submittedName>
        <fullName evidence="1">Uncharacterized protein</fullName>
    </submittedName>
</protein>
<dbReference type="RefSeq" id="WP_145904037.1">
    <property type="nucleotide sequence ID" value="NZ_BAAAMZ010000008.1"/>
</dbReference>
<dbReference type="OrthoDB" id="4250151at2"/>
<evidence type="ECO:0000313" key="2">
    <source>
        <dbReference type="Proteomes" id="UP000317940"/>
    </source>
</evidence>
<keyword evidence="2" id="KW-1185">Reference proteome</keyword>
<proteinExistence type="predicted"/>
<gene>
    <name evidence="1" type="ORF">FHX73_111299</name>
</gene>
<reference evidence="1 2" key="1">
    <citation type="submission" date="2019-06" db="EMBL/GenBank/DDBJ databases">
        <title>Sequencing the genomes of 1000 actinobacteria strains.</title>
        <authorList>
            <person name="Klenk H.-P."/>
        </authorList>
    </citation>
    <scope>NUCLEOTIDE SEQUENCE [LARGE SCALE GENOMIC DNA]</scope>
    <source>
        <strain evidence="1 2">DSM 44826</strain>
    </source>
</reference>
<comment type="caution">
    <text evidence="1">The sequence shown here is derived from an EMBL/GenBank/DDBJ whole genome shotgun (WGS) entry which is preliminary data.</text>
</comment>
<evidence type="ECO:0000313" key="1">
    <source>
        <dbReference type="EMBL" id="TWF97518.1"/>
    </source>
</evidence>
<dbReference type="EMBL" id="VIWT01000001">
    <property type="protein sequence ID" value="TWF97518.1"/>
    <property type="molecule type" value="Genomic_DNA"/>
</dbReference>
<dbReference type="Proteomes" id="UP000317940">
    <property type="component" value="Unassembled WGS sequence"/>
</dbReference>
<sequence>MPITITLATLSGIATIALIRFRWVSLPVAAAVWISGFTAAGTGAAGPVNSFLTALIHLVNHH</sequence>
<name>A0A561UDV4_9ACTN</name>
<accession>A0A561UDV4</accession>
<organism evidence="1 2">
    <name type="scientific">Kitasatospora viridis</name>
    <dbReference type="NCBI Taxonomy" id="281105"/>
    <lineage>
        <taxon>Bacteria</taxon>
        <taxon>Bacillati</taxon>
        <taxon>Actinomycetota</taxon>
        <taxon>Actinomycetes</taxon>
        <taxon>Kitasatosporales</taxon>
        <taxon>Streptomycetaceae</taxon>
        <taxon>Kitasatospora</taxon>
    </lineage>
</organism>
<dbReference type="AlphaFoldDB" id="A0A561UDV4"/>